<evidence type="ECO:0000256" key="1">
    <source>
        <dbReference type="SAM" id="MobiDB-lite"/>
    </source>
</evidence>
<evidence type="ECO:0000313" key="3">
    <source>
        <dbReference type="Proteomes" id="UP001159363"/>
    </source>
</evidence>
<sequence>MMMIVRGIEADLPFNEHAFYMDLAFSRWFSVHMAFVPTHAWLLQWEMFPKQPRGIEHEVRAIRTAARGPPSMPDESPSSREMCYCDETLVWSSAGMKRRVDTADNRENPPTSGIVRHDSHMNRSGIEPGSHWWEASRLTAQPPRPPKDRNNSITHIRRIRKYCRDGAGHLGVELRLCMGSGNYLNPLLILARFHLAASAPIVGVARAPTINKDVASHQGEPGSIPSRATGFSQVGIVPPLHSGAAPYSLKSPSSALKTLLLRAAQISSLTLSIGSKGSIVSYGGRAVRQLSSHRGKPGSITAGSLRIFASGNRARRCRWSWVFSGMSHFPRPFIPALLPFSPHSNRIGSQYLAVKNSPNLFTSRAHQLARPPRNISAMVHHAQYLPYELPYDNPRHLTVFISERDDNRYFSTNWDDDPLHLPRIKVACSWRGPSRYNNLKWNFSGPVGRAIPSGDAVAQWLETSHRPSDQSDSKWGRSGSVDRNISSGAAVTRWLERTQPARYASARGLLNQGEMFSGARLIPARCSGLQQSTVPPPPPPRLSGSHKNHPPSPAVRQERAGAHRRARNAPSPGVPGVNPELWRPQRPAALEFPGLPKGFSVGGLRESTDTLANGSETVNEQINNVLENSIWCETPTCCNQSPYTAWRGFKEDLYMFLEDLPPRGLYANPQSINSGCWRSVTNKSP</sequence>
<organism evidence="2 3">
    <name type="scientific">Dryococelus australis</name>
    <dbReference type="NCBI Taxonomy" id="614101"/>
    <lineage>
        <taxon>Eukaryota</taxon>
        <taxon>Metazoa</taxon>
        <taxon>Ecdysozoa</taxon>
        <taxon>Arthropoda</taxon>
        <taxon>Hexapoda</taxon>
        <taxon>Insecta</taxon>
        <taxon>Pterygota</taxon>
        <taxon>Neoptera</taxon>
        <taxon>Polyneoptera</taxon>
        <taxon>Phasmatodea</taxon>
        <taxon>Verophasmatodea</taxon>
        <taxon>Anareolatae</taxon>
        <taxon>Phasmatidae</taxon>
        <taxon>Eurycanthinae</taxon>
        <taxon>Dryococelus</taxon>
    </lineage>
</organism>
<feature type="region of interest" description="Disordered" evidence="1">
    <location>
        <begin position="463"/>
        <end position="482"/>
    </location>
</feature>
<comment type="caution">
    <text evidence="2">The sequence shown here is derived from an EMBL/GenBank/DDBJ whole genome shotgun (WGS) entry which is preliminary data.</text>
</comment>
<feature type="region of interest" description="Disordered" evidence="1">
    <location>
        <begin position="528"/>
        <end position="580"/>
    </location>
</feature>
<proteinExistence type="predicted"/>
<feature type="region of interest" description="Disordered" evidence="1">
    <location>
        <begin position="100"/>
        <end position="128"/>
    </location>
</feature>
<gene>
    <name evidence="2" type="ORF">PR048_007898</name>
</gene>
<dbReference type="Proteomes" id="UP001159363">
    <property type="component" value="Chromosome 3"/>
</dbReference>
<evidence type="ECO:0000313" key="2">
    <source>
        <dbReference type="EMBL" id="KAJ8888408.1"/>
    </source>
</evidence>
<reference evidence="2 3" key="1">
    <citation type="submission" date="2023-02" db="EMBL/GenBank/DDBJ databases">
        <title>LHISI_Scaffold_Assembly.</title>
        <authorList>
            <person name="Stuart O.P."/>
            <person name="Cleave R."/>
            <person name="Magrath M.J.L."/>
            <person name="Mikheyev A.S."/>
        </authorList>
    </citation>
    <scope>NUCLEOTIDE SEQUENCE [LARGE SCALE GENOMIC DNA]</scope>
    <source>
        <strain evidence="2">Daus_M_001</strain>
        <tissue evidence="2">Leg muscle</tissue>
    </source>
</reference>
<accession>A0ABQ9HVK1</accession>
<feature type="compositionally biased region" description="Basic and acidic residues" evidence="1">
    <location>
        <begin position="463"/>
        <end position="475"/>
    </location>
</feature>
<dbReference type="EMBL" id="JARBHB010000003">
    <property type="protein sequence ID" value="KAJ8888408.1"/>
    <property type="molecule type" value="Genomic_DNA"/>
</dbReference>
<name>A0ABQ9HVK1_9NEOP</name>
<protein>
    <submittedName>
        <fullName evidence="2">Uncharacterized protein</fullName>
    </submittedName>
</protein>
<keyword evidence="3" id="KW-1185">Reference proteome</keyword>